<comment type="caution">
    <text evidence="2">The sequence shown here is derived from an EMBL/GenBank/DDBJ whole genome shotgun (WGS) entry which is preliminary data.</text>
</comment>
<accession>A0ABP7PGW7</accession>
<name>A0ABP7PGW7_9SPHI</name>
<dbReference type="InterPro" id="IPR016181">
    <property type="entry name" value="Acyl_CoA_acyltransferase"/>
</dbReference>
<sequence length="154" mass="17800">MIDKDELLIRRLASDDVMIAEQLIGIFKDVFDHNDMIAAKPSYLKTLLRRHEFVCIAAIYKGEVIGGLTAYELPMYYSEYTDLFIYDIAVKAALQQNGIGSKLLEAIKDWGKQNYIREIFVDADEEDVQALDFYRSTQGFEAKTVQFTFKLNRH</sequence>
<dbReference type="InterPro" id="IPR000182">
    <property type="entry name" value="GNAT_dom"/>
</dbReference>
<dbReference type="SUPFAM" id="SSF55729">
    <property type="entry name" value="Acyl-CoA N-acyltransferases (Nat)"/>
    <property type="match status" value="1"/>
</dbReference>
<proteinExistence type="predicted"/>
<evidence type="ECO:0000259" key="1">
    <source>
        <dbReference type="PROSITE" id="PS51186"/>
    </source>
</evidence>
<dbReference type="CDD" id="cd04301">
    <property type="entry name" value="NAT_SF"/>
    <property type="match status" value="1"/>
</dbReference>
<dbReference type="RefSeq" id="WP_259092577.1">
    <property type="nucleotide sequence ID" value="NZ_BAAAZC010000008.1"/>
</dbReference>
<keyword evidence="3" id="KW-1185">Reference proteome</keyword>
<dbReference type="Proteomes" id="UP001500742">
    <property type="component" value="Unassembled WGS sequence"/>
</dbReference>
<organism evidence="2 3">
    <name type="scientific">Mucilaginibacter dorajii</name>
    <dbReference type="NCBI Taxonomy" id="692994"/>
    <lineage>
        <taxon>Bacteria</taxon>
        <taxon>Pseudomonadati</taxon>
        <taxon>Bacteroidota</taxon>
        <taxon>Sphingobacteriia</taxon>
        <taxon>Sphingobacteriales</taxon>
        <taxon>Sphingobacteriaceae</taxon>
        <taxon>Mucilaginibacter</taxon>
    </lineage>
</organism>
<dbReference type="Gene3D" id="3.40.630.30">
    <property type="match status" value="1"/>
</dbReference>
<dbReference type="PROSITE" id="PS51186">
    <property type="entry name" value="GNAT"/>
    <property type="match status" value="1"/>
</dbReference>
<dbReference type="EMBL" id="BAAAZC010000008">
    <property type="protein sequence ID" value="GAA3965472.1"/>
    <property type="molecule type" value="Genomic_DNA"/>
</dbReference>
<gene>
    <name evidence="2" type="ORF">GCM10022210_12470</name>
</gene>
<evidence type="ECO:0000313" key="2">
    <source>
        <dbReference type="EMBL" id="GAA3965472.1"/>
    </source>
</evidence>
<dbReference type="Pfam" id="PF00583">
    <property type="entry name" value="Acetyltransf_1"/>
    <property type="match status" value="1"/>
</dbReference>
<protein>
    <recommendedName>
        <fullName evidence="1">N-acetyltransferase domain-containing protein</fullName>
    </recommendedName>
</protein>
<feature type="domain" description="N-acetyltransferase" evidence="1">
    <location>
        <begin position="7"/>
        <end position="154"/>
    </location>
</feature>
<reference evidence="3" key="1">
    <citation type="journal article" date="2019" name="Int. J. Syst. Evol. Microbiol.">
        <title>The Global Catalogue of Microorganisms (GCM) 10K type strain sequencing project: providing services to taxonomists for standard genome sequencing and annotation.</title>
        <authorList>
            <consortium name="The Broad Institute Genomics Platform"/>
            <consortium name="The Broad Institute Genome Sequencing Center for Infectious Disease"/>
            <person name="Wu L."/>
            <person name="Ma J."/>
        </authorList>
    </citation>
    <scope>NUCLEOTIDE SEQUENCE [LARGE SCALE GENOMIC DNA]</scope>
    <source>
        <strain evidence="3">JCM 16601</strain>
    </source>
</reference>
<evidence type="ECO:0000313" key="3">
    <source>
        <dbReference type="Proteomes" id="UP001500742"/>
    </source>
</evidence>